<dbReference type="GO" id="GO:0046872">
    <property type="term" value="F:metal ion binding"/>
    <property type="evidence" value="ECO:0007669"/>
    <property type="project" value="UniProtKB-KW"/>
</dbReference>
<accession>A0A235FF27</accession>
<feature type="transmembrane region" description="Helical" evidence="8">
    <location>
        <begin position="98"/>
        <end position="118"/>
    </location>
</feature>
<feature type="transmembrane region" description="Helical" evidence="8">
    <location>
        <begin position="47"/>
        <end position="63"/>
    </location>
</feature>
<evidence type="ECO:0000256" key="1">
    <source>
        <dbReference type="ARBA" id="ARBA00004651"/>
    </source>
</evidence>
<feature type="transmembrane region" description="Helical" evidence="8">
    <location>
        <begin position="209"/>
        <end position="226"/>
    </location>
</feature>
<evidence type="ECO:0000256" key="2">
    <source>
        <dbReference type="ARBA" id="ARBA00022475"/>
    </source>
</evidence>
<dbReference type="PANTHER" id="PTHR22926:SF3">
    <property type="entry name" value="UNDECAPRENYL-PHOSPHATE ALPHA-N-ACETYLGLUCOSAMINYL 1-PHOSPHATE TRANSFERASE"/>
    <property type="match status" value="1"/>
</dbReference>
<sequence>MAYLYPMFISLLAAAAVTPLVIKLAVRLGVTDQPNSRKVHVKSTPSMGGLAIFIAFIAGVWVSDATSDFLFPILAGAFVIVVTGLLDDYYAFTPLAKLAGQVLAAMIVILNGVVVEFINVPFGTIVHLGWFGVPLTLLWILGITNAINLIDGLDGLAAGVTSIVLLTITIIAFGMFNYFVAAIALILLGANLGFLLFNFYPAKIFMGDTGSLFLGYMLSVISLLGFKNVTLFSLIIPVIILGVPISDTIFAIIRRAVQRKPLSEPDKSHLHHCLMRVGYNHRQTVLIIYGISTLFGLFAIMFSKTTIWGAVVILTMFVVTLEIIVEMVGLVHKNYRPLLNLVSKLKSMHSK</sequence>
<evidence type="ECO:0000256" key="7">
    <source>
        <dbReference type="PIRSR" id="PIRSR600715-1"/>
    </source>
</evidence>
<feature type="binding site" evidence="7">
    <location>
        <position position="208"/>
    </location>
    <ligand>
        <name>Mg(2+)</name>
        <dbReference type="ChEBI" id="CHEBI:18420"/>
    </ligand>
</feature>
<protein>
    <submittedName>
        <fullName evidence="9">Undecaprenyl-phosphate alpha-N-acetylglucosaminyl 1-phosphate transferase</fullName>
    </submittedName>
</protein>
<evidence type="ECO:0000313" key="9">
    <source>
        <dbReference type="EMBL" id="OYD59759.1"/>
    </source>
</evidence>
<evidence type="ECO:0000256" key="8">
    <source>
        <dbReference type="SAM" id="Phobius"/>
    </source>
</evidence>
<feature type="transmembrane region" description="Helical" evidence="8">
    <location>
        <begin position="232"/>
        <end position="253"/>
    </location>
</feature>
<dbReference type="PROSITE" id="PS01348">
    <property type="entry name" value="MRAY_2"/>
    <property type="match status" value="1"/>
</dbReference>
<feature type="transmembrane region" description="Helical" evidence="8">
    <location>
        <begin position="69"/>
        <end position="86"/>
    </location>
</feature>
<dbReference type="RefSeq" id="WP_094251720.1">
    <property type="nucleotide sequence ID" value="NZ_JBHLXL010000001.1"/>
</dbReference>
<dbReference type="Proteomes" id="UP000215059">
    <property type="component" value="Unassembled WGS sequence"/>
</dbReference>
<dbReference type="InterPro" id="IPR018480">
    <property type="entry name" value="PNAcMuramoyl-5peptid_Trfase_CS"/>
</dbReference>
<feature type="transmembrane region" description="Helical" evidence="8">
    <location>
        <begin position="179"/>
        <end position="197"/>
    </location>
</feature>
<keyword evidence="2" id="KW-1003">Cell membrane</keyword>
<keyword evidence="7" id="KW-0479">Metal-binding</keyword>
<evidence type="ECO:0000256" key="5">
    <source>
        <dbReference type="ARBA" id="ARBA00022989"/>
    </source>
</evidence>
<keyword evidence="4 8" id="KW-0812">Transmembrane</keyword>
<dbReference type="GO" id="GO:0005886">
    <property type="term" value="C:plasma membrane"/>
    <property type="evidence" value="ECO:0007669"/>
    <property type="project" value="UniProtKB-SubCell"/>
</dbReference>
<evidence type="ECO:0000313" key="10">
    <source>
        <dbReference type="Proteomes" id="UP000215059"/>
    </source>
</evidence>
<dbReference type="CDD" id="cd06853">
    <property type="entry name" value="GT_WecA_like"/>
    <property type="match status" value="1"/>
</dbReference>
<dbReference type="InterPro" id="IPR000715">
    <property type="entry name" value="Glycosyl_transferase_4"/>
</dbReference>
<gene>
    <name evidence="9" type="ORF">CGZ90_07725</name>
</gene>
<comment type="cofactor">
    <cofactor evidence="7">
        <name>Mg(2+)</name>
        <dbReference type="ChEBI" id="CHEBI:18420"/>
    </cofactor>
</comment>
<dbReference type="OrthoDB" id="9783652at2"/>
<feature type="transmembrane region" description="Helical" evidence="8">
    <location>
        <begin position="6"/>
        <end position="26"/>
    </location>
</feature>
<keyword evidence="10" id="KW-1185">Reference proteome</keyword>
<feature type="transmembrane region" description="Helical" evidence="8">
    <location>
        <begin position="284"/>
        <end position="302"/>
    </location>
</feature>
<dbReference type="GO" id="GO:0009103">
    <property type="term" value="P:lipopolysaccharide biosynthetic process"/>
    <property type="evidence" value="ECO:0007669"/>
    <property type="project" value="TreeGrafter"/>
</dbReference>
<keyword evidence="3 9" id="KW-0808">Transferase</keyword>
<name>A0A235FF27_9BACL</name>
<evidence type="ECO:0000256" key="6">
    <source>
        <dbReference type="ARBA" id="ARBA00023136"/>
    </source>
</evidence>
<feature type="transmembrane region" description="Helical" evidence="8">
    <location>
        <begin position="124"/>
        <end position="143"/>
    </location>
</feature>
<comment type="subcellular location">
    <subcellularLocation>
        <location evidence="1">Cell membrane</location>
        <topology evidence="1">Multi-pass membrane protein</topology>
    </subcellularLocation>
</comment>
<feature type="binding site" evidence="7">
    <location>
        <position position="148"/>
    </location>
    <ligand>
        <name>Mg(2+)</name>
        <dbReference type="ChEBI" id="CHEBI:18420"/>
    </ligand>
</feature>
<dbReference type="GO" id="GO:0044038">
    <property type="term" value="P:cell wall macromolecule biosynthetic process"/>
    <property type="evidence" value="ECO:0007669"/>
    <property type="project" value="TreeGrafter"/>
</dbReference>
<dbReference type="Pfam" id="PF00953">
    <property type="entry name" value="Glycos_transf_4"/>
    <property type="match status" value="1"/>
</dbReference>
<evidence type="ECO:0000256" key="3">
    <source>
        <dbReference type="ARBA" id="ARBA00022679"/>
    </source>
</evidence>
<comment type="caution">
    <text evidence="9">The sequence shown here is derived from an EMBL/GenBank/DDBJ whole genome shotgun (WGS) entry which is preliminary data.</text>
</comment>
<proteinExistence type="predicted"/>
<feature type="transmembrane region" description="Helical" evidence="8">
    <location>
        <begin position="308"/>
        <end position="331"/>
    </location>
</feature>
<reference evidence="9 10" key="1">
    <citation type="submission" date="2017-07" db="EMBL/GenBank/DDBJ databases">
        <title>Fictibacillus sp. nov. GDSW-R2A3 Genome sequencing and assembly.</title>
        <authorList>
            <person name="Mayilraj S."/>
        </authorList>
    </citation>
    <scope>NUCLEOTIDE SEQUENCE [LARGE SCALE GENOMIC DNA]</scope>
    <source>
        <strain evidence="9 10">GDSW-R2A3</strain>
    </source>
</reference>
<dbReference type="EMBL" id="NOII01000001">
    <property type="protein sequence ID" value="OYD59759.1"/>
    <property type="molecule type" value="Genomic_DNA"/>
</dbReference>
<dbReference type="GO" id="GO:0071555">
    <property type="term" value="P:cell wall organization"/>
    <property type="evidence" value="ECO:0007669"/>
    <property type="project" value="TreeGrafter"/>
</dbReference>
<dbReference type="AlphaFoldDB" id="A0A235FF27"/>
<organism evidence="9 10">
    <name type="scientific">Fictibacillus aquaticus</name>
    <dbReference type="NCBI Taxonomy" id="2021314"/>
    <lineage>
        <taxon>Bacteria</taxon>
        <taxon>Bacillati</taxon>
        <taxon>Bacillota</taxon>
        <taxon>Bacilli</taxon>
        <taxon>Bacillales</taxon>
        <taxon>Fictibacillaceae</taxon>
        <taxon>Fictibacillus</taxon>
    </lineage>
</organism>
<dbReference type="PANTHER" id="PTHR22926">
    <property type="entry name" value="PHOSPHO-N-ACETYLMURAMOYL-PENTAPEPTIDE-TRANSFERASE"/>
    <property type="match status" value="1"/>
</dbReference>
<feature type="transmembrane region" description="Helical" evidence="8">
    <location>
        <begin position="155"/>
        <end position="173"/>
    </location>
</feature>
<keyword evidence="7" id="KW-0460">Magnesium</keyword>
<keyword evidence="6 8" id="KW-0472">Membrane</keyword>
<evidence type="ECO:0000256" key="4">
    <source>
        <dbReference type="ARBA" id="ARBA00022692"/>
    </source>
</evidence>
<keyword evidence="5 8" id="KW-1133">Transmembrane helix</keyword>
<dbReference type="GO" id="GO:0016780">
    <property type="term" value="F:phosphotransferase activity, for other substituted phosphate groups"/>
    <property type="evidence" value="ECO:0007669"/>
    <property type="project" value="InterPro"/>
</dbReference>